<proteinExistence type="evidence at transcript level"/>
<accession>D0W013</accession>
<keyword evidence="6" id="KW-0472">Membrane</keyword>
<dbReference type="InterPro" id="IPR000639">
    <property type="entry name" value="Epox_hydrolase-like"/>
</dbReference>
<dbReference type="GO" id="GO:0033961">
    <property type="term" value="F:cis-stilbene-oxide hydrolase activity"/>
    <property type="evidence" value="ECO:0007669"/>
    <property type="project" value="UniProtKB-UniRule"/>
</dbReference>
<evidence type="ECO:0000256" key="3">
    <source>
        <dbReference type="ARBA" id="ARBA00010088"/>
    </source>
</evidence>
<evidence type="ECO:0000259" key="8">
    <source>
        <dbReference type="Pfam" id="PF06441"/>
    </source>
</evidence>
<dbReference type="EMBL" id="AB534187">
    <property type="protein sequence ID" value="BAI49688.1"/>
    <property type="molecule type" value="mRNA"/>
</dbReference>
<comment type="function">
    <text evidence="6">Catalyzes juvenile hormone hydrolysis.</text>
</comment>
<keyword evidence="4 6" id="KW-0058">Aromatic hydrocarbons catabolism</keyword>
<feature type="active site" description="Proton donor" evidence="7">
    <location>
        <position position="371"/>
    </location>
</feature>
<evidence type="ECO:0000313" key="9">
    <source>
        <dbReference type="EMBL" id="BAI49688.1"/>
    </source>
</evidence>
<evidence type="ECO:0000256" key="6">
    <source>
        <dbReference type="PIRNR" id="PIRNR001112"/>
    </source>
</evidence>
<name>D0W013_TRICA</name>
<dbReference type="PRINTS" id="PR00412">
    <property type="entry name" value="EPOXHYDRLASE"/>
</dbReference>
<keyword evidence="5 6" id="KW-0378">Hydrolase</keyword>
<sequence>MGIGWKILVIPAVLIAFGGYKINNLLTPPLPPKLEEPWWGSGDPSKQDKSIRPFTVNVSEQDFRDLQYRLDHARPFTPPLEGVQQQYGMNTNLLKEIVTFWRTKYNWREREKLFNKYPQFLTNIQGLDIHYIHVKPKATTLKVLPLLLLHGWPGSVREFYETIPILTTPQKGKNFVFEVIVASLPGYGFSQAAVRPGLGAAQMAGVFKNLMKRLGFEKYYIQGGDFGHIVLHHLAVLYPEVVAGFHSNMCVVFTPLAVLKLLVGSFFPSLVTRPEHVDRIYSVPDFASQRALETGYLHIQATKPDTLGVALRDSPVGLAAYILEKFTTGTNVTHQKREDGGLKEYYDYADLLDNVMVYWVTGSMPTAMRLYAETFNKKHMGLGISRMPVQVPSACARFKNDFYGADGILKELYPKLLHLSDYHGGHFAAFQLPETFSKDVFMAVEKFENYHAKQT</sequence>
<comment type="catalytic activity">
    <reaction evidence="6">
        <text>cis-stilbene oxide + H2O = (1R,2R)-hydrobenzoin</text>
        <dbReference type="Rhea" id="RHEA:23900"/>
        <dbReference type="ChEBI" id="CHEBI:15377"/>
        <dbReference type="ChEBI" id="CHEBI:50004"/>
        <dbReference type="ChEBI" id="CHEBI:50014"/>
        <dbReference type="EC" id="3.3.2.9"/>
    </reaction>
</comment>
<dbReference type="HOGENOM" id="CLU_019414_3_0_1"/>
<dbReference type="InterPro" id="IPR016292">
    <property type="entry name" value="Epoxide_hydrolase"/>
</dbReference>
<dbReference type="CTD" id="138122115"/>
<dbReference type="GO" id="GO:0005789">
    <property type="term" value="C:endoplasmic reticulum membrane"/>
    <property type="evidence" value="ECO:0007669"/>
    <property type="project" value="UniProtKB-SubCell"/>
</dbReference>
<dbReference type="OrthoDB" id="7130006at2759"/>
<dbReference type="EC" id="3.3.2.9" evidence="6"/>
<dbReference type="Gene3D" id="3.40.50.1820">
    <property type="entry name" value="alpha/beta hydrolase"/>
    <property type="match status" value="1"/>
</dbReference>
<dbReference type="InterPro" id="IPR010497">
    <property type="entry name" value="Epoxide_hydro_N"/>
</dbReference>
<protein>
    <recommendedName>
        <fullName evidence="6">Epoxide hydrolase</fullName>
        <ecNumber evidence="6">3.3.2.9</ecNumber>
    </recommendedName>
</protein>
<dbReference type="KEGG" id="tca:659506"/>
<dbReference type="PIRSF" id="PIRSF001112">
    <property type="entry name" value="Epoxide_hydrolase"/>
    <property type="match status" value="1"/>
</dbReference>
<comment type="subcellular location">
    <subcellularLocation>
        <location evidence="6">Endoplasmic reticulum membrane</location>
    </subcellularLocation>
    <subcellularLocation>
        <location evidence="2">Microsome membrane</location>
        <topology evidence="2">Single-pass membrane protein</topology>
    </subcellularLocation>
</comment>
<feature type="active site" description="Proton acceptor" evidence="7">
    <location>
        <position position="426"/>
    </location>
</feature>
<reference evidence="9" key="1">
    <citation type="journal article" date="2010" name="Insect Mol. Biol.">
        <title>Molecular characterization and enzymatic analysis of juvenile hormone epoxide hydrolase genes in the red flour beetle Tribolium castaneum.</title>
        <authorList>
            <person name="Tsubota T."/>
            <person name="Nakakura T."/>
            <person name="Shiotsuki T."/>
        </authorList>
    </citation>
    <scope>NUCLEOTIDE SEQUENCE</scope>
</reference>
<feature type="domain" description="Epoxide hydrolase N-terminal" evidence="8">
    <location>
        <begin position="51"/>
        <end position="159"/>
    </location>
</feature>
<dbReference type="PANTHER" id="PTHR21661:SF35">
    <property type="entry name" value="EPOXIDE HYDROLASE"/>
    <property type="match status" value="1"/>
</dbReference>
<comment type="similarity">
    <text evidence="3 6">Belongs to the peptidase S33 family.</text>
</comment>
<dbReference type="PANTHER" id="PTHR21661">
    <property type="entry name" value="EPOXIDE HYDROLASE 1-RELATED"/>
    <property type="match status" value="1"/>
</dbReference>
<evidence type="ECO:0000256" key="5">
    <source>
        <dbReference type="ARBA" id="ARBA00022801"/>
    </source>
</evidence>
<evidence type="ECO:0000256" key="2">
    <source>
        <dbReference type="ARBA" id="ARBA00004111"/>
    </source>
</evidence>
<organism evidence="9">
    <name type="scientific">Tribolium castaneum</name>
    <name type="common">Red flour beetle</name>
    <dbReference type="NCBI Taxonomy" id="7070"/>
    <lineage>
        <taxon>Eukaryota</taxon>
        <taxon>Metazoa</taxon>
        <taxon>Ecdysozoa</taxon>
        <taxon>Arthropoda</taxon>
        <taxon>Hexapoda</taxon>
        <taxon>Insecta</taxon>
        <taxon>Pterygota</taxon>
        <taxon>Neoptera</taxon>
        <taxon>Endopterygota</taxon>
        <taxon>Coleoptera</taxon>
        <taxon>Polyphaga</taxon>
        <taxon>Cucujiformia</taxon>
        <taxon>Tenebrionidae</taxon>
        <taxon>Tenebrionidae incertae sedis</taxon>
        <taxon>Tribolium</taxon>
    </lineage>
</organism>
<dbReference type="BRENDA" id="3.3.2.9">
    <property type="organism ID" value="6437"/>
</dbReference>
<dbReference type="Pfam" id="PF06441">
    <property type="entry name" value="EHN"/>
    <property type="match status" value="1"/>
</dbReference>
<evidence type="ECO:0000256" key="1">
    <source>
        <dbReference type="ARBA" id="ARBA00000221"/>
    </source>
</evidence>
<dbReference type="GeneID" id="659506"/>
<dbReference type="InterPro" id="IPR029058">
    <property type="entry name" value="AB_hydrolase_fold"/>
</dbReference>
<dbReference type="AlphaFoldDB" id="D0W013"/>
<dbReference type="RefSeq" id="NP_001161906.1">
    <property type="nucleotide sequence ID" value="NM_001168434.1"/>
</dbReference>
<evidence type="ECO:0000256" key="7">
    <source>
        <dbReference type="PIRSR" id="PIRSR001112-1"/>
    </source>
</evidence>
<keyword evidence="6" id="KW-0256">Endoplasmic reticulum</keyword>
<evidence type="ECO:0000256" key="4">
    <source>
        <dbReference type="ARBA" id="ARBA00022797"/>
    </source>
</evidence>
<comment type="catalytic activity">
    <reaction evidence="1 6">
        <text>1-(4-methoxyphenyl)-N-methyl-N-[(3-methyloxetan-3-yl)methyl]methanamine + H2O = 2-{[(4-methoxybenzyl)(methyl)amino]methyl}-2-methylpropane-1,3-diol</text>
        <dbReference type="Rhea" id="RHEA:55764"/>
        <dbReference type="ChEBI" id="CHEBI:15377"/>
        <dbReference type="ChEBI" id="CHEBI:139161"/>
        <dbReference type="ChEBI" id="CHEBI:139164"/>
        <dbReference type="EC" id="3.3.2.9"/>
    </reaction>
</comment>
<dbReference type="SUPFAM" id="SSF53474">
    <property type="entry name" value="alpha/beta-Hydrolases"/>
    <property type="match status" value="1"/>
</dbReference>
<feature type="active site" description="Nucleophile" evidence="7">
    <location>
        <position position="225"/>
    </location>
</feature>
<gene>
    <name evidence="9" type="primary">Tcjheh-r3</name>
</gene>
<dbReference type="MEROPS" id="S33.971"/>